<reference evidence="2" key="1">
    <citation type="journal article" date="2021" name="Nat. Commun.">
        <title>Genetic determinants of endophytism in the Arabidopsis root mycobiome.</title>
        <authorList>
            <person name="Mesny F."/>
            <person name="Miyauchi S."/>
            <person name="Thiergart T."/>
            <person name="Pickel B."/>
            <person name="Atanasova L."/>
            <person name="Karlsson M."/>
            <person name="Huettel B."/>
            <person name="Barry K.W."/>
            <person name="Haridas S."/>
            <person name="Chen C."/>
            <person name="Bauer D."/>
            <person name="Andreopoulos W."/>
            <person name="Pangilinan J."/>
            <person name="LaButti K."/>
            <person name="Riley R."/>
            <person name="Lipzen A."/>
            <person name="Clum A."/>
            <person name="Drula E."/>
            <person name="Henrissat B."/>
            <person name="Kohler A."/>
            <person name="Grigoriev I.V."/>
            <person name="Martin F.M."/>
            <person name="Hacquard S."/>
        </authorList>
    </citation>
    <scope>NUCLEOTIDE SEQUENCE</scope>
    <source>
        <strain evidence="2">MPI-CAGE-AT-0147</strain>
    </source>
</reference>
<dbReference type="InterPro" id="IPR054471">
    <property type="entry name" value="GPIID_WHD"/>
</dbReference>
<proteinExistence type="predicted"/>
<accession>A0A9P9IQ88</accession>
<organism evidence="2 3">
    <name type="scientific">Dactylonectria macrodidyma</name>
    <dbReference type="NCBI Taxonomy" id="307937"/>
    <lineage>
        <taxon>Eukaryota</taxon>
        <taxon>Fungi</taxon>
        <taxon>Dikarya</taxon>
        <taxon>Ascomycota</taxon>
        <taxon>Pezizomycotina</taxon>
        <taxon>Sordariomycetes</taxon>
        <taxon>Hypocreomycetidae</taxon>
        <taxon>Hypocreales</taxon>
        <taxon>Nectriaceae</taxon>
        <taxon>Dactylonectria</taxon>
    </lineage>
</organism>
<dbReference type="EMBL" id="JAGMUV010000019">
    <property type="protein sequence ID" value="KAH7127264.1"/>
    <property type="molecule type" value="Genomic_DNA"/>
</dbReference>
<feature type="non-terminal residue" evidence="2">
    <location>
        <position position="1"/>
    </location>
</feature>
<dbReference type="PANTHER" id="PTHR10039">
    <property type="entry name" value="AMELOGENIN"/>
    <property type="match status" value="1"/>
</dbReference>
<evidence type="ECO:0000313" key="3">
    <source>
        <dbReference type="Proteomes" id="UP000738349"/>
    </source>
</evidence>
<name>A0A9P9IQ88_9HYPO</name>
<gene>
    <name evidence="2" type="ORF">EDB81DRAFT_600338</name>
</gene>
<comment type="caution">
    <text evidence="2">The sequence shown here is derived from an EMBL/GenBank/DDBJ whole genome shotgun (WGS) entry which is preliminary data.</text>
</comment>
<evidence type="ECO:0000259" key="1">
    <source>
        <dbReference type="Pfam" id="PF22939"/>
    </source>
</evidence>
<protein>
    <recommendedName>
        <fullName evidence="1">GPI inositol-deacylase winged helix domain-containing protein</fullName>
    </recommendedName>
</protein>
<dbReference type="PANTHER" id="PTHR10039:SF15">
    <property type="entry name" value="NACHT DOMAIN-CONTAINING PROTEIN"/>
    <property type="match status" value="1"/>
</dbReference>
<feature type="non-terminal residue" evidence="2">
    <location>
        <position position="86"/>
    </location>
</feature>
<dbReference type="OrthoDB" id="448455at2759"/>
<feature type="domain" description="GPI inositol-deacylase winged helix" evidence="1">
    <location>
        <begin position="1"/>
        <end position="66"/>
    </location>
</feature>
<sequence>ILSWITCAKRPLTIVELRRSLAVEVGTTELDEDGLPEACTGSVMIDEQGDTIQLVHYTTQQYFDKNREKWFPNAETDITTTYVTYL</sequence>
<dbReference type="AlphaFoldDB" id="A0A9P9IQ88"/>
<keyword evidence="3" id="KW-1185">Reference proteome</keyword>
<dbReference type="Proteomes" id="UP000738349">
    <property type="component" value="Unassembled WGS sequence"/>
</dbReference>
<dbReference type="Pfam" id="PF22939">
    <property type="entry name" value="WHD_GPIID"/>
    <property type="match status" value="1"/>
</dbReference>
<evidence type="ECO:0000313" key="2">
    <source>
        <dbReference type="EMBL" id="KAH7127264.1"/>
    </source>
</evidence>